<accession>A0A7K4NSP2</accession>
<protein>
    <submittedName>
        <fullName evidence="2">Uncharacterized protein</fullName>
    </submittedName>
</protein>
<organism evidence="2 3">
    <name type="scientific">Marine Group I thaumarchaeote</name>
    <dbReference type="NCBI Taxonomy" id="2511932"/>
    <lineage>
        <taxon>Archaea</taxon>
        <taxon>Nitrososphaerota</taxon>
        <taxon>Marine Group I</taxon>
    </lineage>
</organism>
<gene>
    <name evidence="2" type="ORF">HX827_01610</name>
</gene>
<evidence type="ECO:0000313" key="3">
    <source>
        <dbReference type="Proteomes" id="UP000534207"/>
    </source>
</evidence>
<feature type="region of interest" description="Disordered" evidence="1">
    <location>
        <begin position="37"/>
        <end position="68"/>
    </location>
</feature>
<comment type="caution">
    <text evidence="2">The sequence shown here is derived from an EMBL/GenBank/DDBJ whole genome shotgun (WGS) entry which is preliminary data.</text>
</comment>
<name>A0A7K4NSP2_9ARCH</name>
<dbReference type="AlphaFoldDB" id="A0A7K4NSP2"/>
<proteinExistence type="predicted"/>
<sequence>MPEFICGECGRREFHENEDTLKMMVNIHEKFCRKKEGENHSFMHRDDEHDEPMDAERANDEKDVPILK</sequence>
<dbReference type="Proteomes" id="UP000534207">
    <property type="component" value="Unassembled WGS sequence"/>
</dbReference>
<evidence type="ECO:0000256" key="1">
    <source>
        <dbReference type="SAM" id="MobiDB-lite"/>
    </source>
</evidence>
<reference evidence="2 3" key="1">
    <citation type="journal article" date="2019" name="Environ. Microbiol.">
        <title>Genomics insights into ecotype formation of ammonia-oxidizing archaea in the deep ocean.</title>
        <authorList>
            <person name="Wang Y."/>
            <person name="Huang J.M."/>
            <person name="Cui G.J."/>
            <person name="Nunoura T."/>
            <person name="Takaki Y."/>
            <person name="Li W.L."/>
            <person name="Li J."/>
            <person name="Gao Z.M."/>
            <person name="Takai K."/>
            <person name="Zhang A.Q."/>
            <person name="Stepanauskas R."/>
        </authorList>
    </citation>
    <scope>NUCLEOTIDE SEQUENCE [LARGE SCALE GENOMIC DNA]</scope>
    <source>
        <strain evidence="2 3">G13</strain>
    </source>
</reference>
<evidence type="ECO:0000313" key="2">
    <source>
        <dbReference type="EMBL" id="NWK06023.1"/>
    </source>
</evidence>
<dbReference type="EMBL" id="JACASW010000002">
    <property type="protein sequence ID" value="NWK06023.1"/>
    <property type="molecule type" value="Genomic_DNA"/>
</dbReference>